<gene>
    <name evidence="1" type="ORF">GA0116948_101455</name>
</gene>
<name>A0A1C3ZLW3_9BACT</name>
<dbReference type="AlphaFoldDB" id="A0A1C3ZLW3"/>
<reference evidence="1 2" key="1">
    <citation type="submission" date="2016-08" db="EMBL/GenBank/DDBJ databases">
        <authorList>
            <person name="Seilhamer J.J."/>
        </authorList>
    </citation>
    <scope>NUCLEOTIDE SEQUENCE [LARGE SCALE GENOMIC DNA]</scope>
    <source>
        <strain evidence="1 2">A37T2</strain>
    </source>
</reference>
<dbReference type="Proteomes" id="UP000242818">
    <property type="component" value="Unassembled WGS sequence"/>
</dbReference>
<dbReference type="EMBL" id="FMAR01000001">
    <property type="protein sequence ID" value="SCB83246.1"/>
    <property type="molecule type" value="Genomic_DNA"/>
</dbReference>
<keyword evidence="2" id="KW-1185">Reference proteome</keyword>
<proteinExistence type="predicted"/>
<organism evidence="1 2">
    <name type="scientific">Chitinophaga costaii</name>
    <dbReference type="NCBI Taxonomy" id="1335309"/>
    <lineage>
        <taxon>Bacteria</taxon>
        <taxon>Pseudomonadati</taxon>
        <taxon>Bacteroidota</taxon>
        <taxon>Chitinophagia</taxon>
        <taxon>Chitinophagales</taxon>
        <taxon>Chitinophagaceae</taxon>
        <taxon>Chitinophaga</taxon>
    </lineage>
</organism>
<dbReference type="STRING" id="1335309.GA0116948_101455"/>
<sequence>MNMEVSTNTRQTMRALVKKVVAGAVRNISPVWSRSFTCNFHSPEAMLQYK</sequence>
<evidence type="ECO:0000313" key="1">
    <source>
        <dbReference type="EMBL" id="SCB83246.1"/>
    </source>
</evidence>
<accession>A0A1C3ZLW3</accession>
<evidence type="ECO:0000313" key="2">
    <source>
        <dbReference type="Proteomes" id="UP000242818"/>
    </source>
</evidence>
<protein>
    <submittedName>
        <fullName evidence="1">Uncharacterized protein</fullName>
    </submittedName>
</protein>